<dbReference type="RefSeq" id="WP_216471035.1">
    <property type="nucleotide sequence ID" value="NZ_JAHLQI010000007.1"/>
</dbReference>
<evidence type="ECO:0000313" key="1">
    <source>
        <dbReference type="EMBL" id="MBU5491323.1"/>
    </source>
</evidence>
<gene>
    <name evidence="1" type="ORF">KQI75_11960</name>
</gene>
<evidence type="ECO:0000313" key="2">
    <source>
        <dbReference type="Proteomes" id="UP000783588"/>
    </source>
</evidence>
<keyword evidence="2" id="KW-1185">Reference proteome</keyword>
<name>A0ABS6EUX6_9FIRM</name>
<protein>
    <recommendedName>
        <fullName evidence="3">Cysteine-rich VLP domain-containing protein</fullName>
    </recommendedName>
</protein>
<accession>A0ABS6EUX6</accession>
<dbReference type="EMBL" id="JAHLQI010000007">
    <property type="protein sequence ID" value="MBU5491323.1"/>
    <property type="molecule type" value="Genomic_DNA"/>
</dbReference>
<sequence>MTREDIKVIKYAKAISEYCGNKAKCENNCPLFGGGCLLLDDNCRFPSDWNIPNVKTYKQDFLDKFPDADFNADCICRKYVYPNSGEHPNCNNDKCEQCWDKTYIEGV</sequence>
<proteinExistence type="predicted"/>
<comment type="caution">
    <text evidence="1">The sequence shown here is derived from an EMBL/GenBank/DDBJ whole genome shotgun (WGS) entry which is preliminary data.</text>
</comment>
<reference evidence="1 2" key="1">
    <citation type="submission" date="2021-06" db="EMBL/GenBank/DDBJ databases">
        <authorList>
            <person name="Sun Q."/>
            <person name="Li D."/>
        </authorList>
    </citation>
    <scope>NUCLEOTIDE SEQUENCE [LARGE SCALE GENOMIC DNA]</scope>
    <source>
        <strain evidence="1 2">MSJd-7</strain>
    </source>
</reference>
<organism evidence="1 2">
    <name type="scientific">Butyricicoccus intestinisimiae</name>
    <dbReference type="NCBI Taxonomy" id="2841509"/>
    <lineage>
        <taxon>Bacteria</taxon>
        <taxon>Bacillati</taxon>
        <taxon>Bacillota</taxon>
        <taxon>Clostridia</taxon>
        <taxon>Eubacteriales</taxon>
        <taxon>Butyricicoccaceae</taxon>
        <taxon>Butyricicoccus</taxon>
    </lineage>
</organism>
<evidence type="ECO:0008006" key="3">
    <source>
        <dbReference type="Google" id="ProtNLM"/>
    </source>
</evidence>
<dbReference type="Proteomes" id="UP000783588">
    <property type="component" value="Unassembled WGS sequence"/>
</dbReference>